<keyword evidence="2" id="KW-1185">Reference proteome</keyword>
<comment type="caution">
    <text evidence="1">The sequence shown here is derived from an EMBL/GenBank/DDBJ whole genome shotgun (WGS) entry which is preliminary data.</text>
</comment>
<sequence length="61" mass="6891">MEKIASNKAKINAYINSPCKQKLDIETILQQKHFKKDLSIKGLVVRIFGSRPLGLLVVLKI</sequence>
<protein>
    <submittedName>
        <fullName evidence="1">Uncharacterized protein</fullName>
    </submittedName>
</protein>
<evidence type="ECO:0000313" key="1">
    <source>
        <dbReference type="EMBL" id="KAJ8302812.1"/>
    </source>
</evidence>
<organism evidence="1 2">
    <name type="scientific">Tegillarca granosa</name>
    <name type="common">Malaysian cockle</name>
    <name type="synonym">Anadara granosa</name>
    <dbReference type="NCBI Taxonomy" id="220873"/>
    <lineage>
        <taxon>Eukaryota</taxon>
        <taxon>Metazoa</taxon>
        <taxon>Spiralia</taxon>
        <taxon>Lophotrochozoa</taxon>
        <taxon>Mollusca</taxon>
        <taxon>Bivalvia</taxon>
        <taxon>Autobranchia</taxon>
        <taxon>Pteriomorphia</taxon>
        <taxon>Arcoida</taxon>
        <taxon>Arcoidea</taxon>
        <taxon>Arcidae</taxon>
        <taxon>Tegillarca</taxon>
    </lineage>
</organism>
<dbReference type="Proteomes" id="UP001217089">
    <property type="component" value="Unassembled WGS sequence"/>
</dbReference>
<reference evidence="1 2" key="1">
    <citation type="submission" date="2022-12" db="EMBL/GenBank/DDBJ databases">
        <title>Chromosome-level genome of Tegillarca granosa.</title>
        <authorList>
            <person name="Kim J."/>
        </authorList>
    </citation>
    <scope>NUCLEOTIDE SEQUENCE [LARGE SCALE GENOMIC DNA]</scope>
    <source>
        <strain evidence="1">Teg-2019</strain>
        <tissue evidence="1">Adductor muscle</tissue>
    </source>
</reference>
<proteinExistence type="predicted"/>
<name>A0ABQ9EBW2_TEGGR</name>
<accession>A0ABQ9EBW2</accession>
<gene>
    <name evidence="1" type="ORF">KUTeg_019208</name>
</gene>
<dbReference type="EMBL" id="JARBDR010000917">
    <property type="protein sequence ID" value="KAJ8302812.1"/>
    <property type="molecule type" value="Genomic_DNA"/>
</dbReference>
<evidence type="ECO:0000313" key="2">
    <source>
        <dbReference type="Proteomes" id="UP001217089"/>
    </source>
</evidence>